<dbReference type="SMART" id="SM01049">
    <property type="entry name" value="Cache_2"/>
    <property type="match status" value="1"/>
</dbReference>
<evidence type="ECO:0000256" key="1">
    <source>
        <dbReference type="ARBA" id="ARBA00004651"/>
    </source>
</evidence>
<feature type="domain" description="HAMP" evidence="10">
    <location>
        <begin position="233"/>
        <end position="288"/>
    </location>
</feature>
<dbReference type="Gene3D" id="1.10.287.950">
    <property type="entry name" value="Methyl-accepting chemotaxis protein"/>
    <property type="match status" value="1"/>
</dbReference>
<dbReference type="GO" id="GO:0006935">
    <property type="term" value="P:chemotaxis"/>
    <property type="evidence" value="ECO:0007669"/>
    <property type="project" value="InterPro"/>
</dbReference>
<name>A0A396AN19_9FIRM</name>
<keyword evidence="4" id="KW-1133">Transmembrane helix</keyword>
<dbReference type="PROSITE" id="PS50111">
    <property type="entry name" value="CHEMOTAXIS_TRANSDUC_2"/>
    <property type="match status" value="1"/>
</dbReference>
<dbReference type="Pfam" id="PF17200">
    <property type="entry name" value="sCache_2"/>
    <property type="match status" value="1"/>
</dbReference>
<comment type="subcellular location">
    <subcellularLocation>
        <location evidence="1">Cell membrane</location>
        <topology evidence="1">Multi-pass membrane protein</topology>
    </subcellularLocation>
</comment>
<evidence type="ECO:0000256" key="4">
    <source>
        <dbReference type="ARBA" id="ARBA00022989"/>
    </source>
</evidence>
<evidence type="ECO:0000259" key="10">
    <source>
        <dbReference type="PROSITE" id="PS50885"/>
    </source>
</evidence>
<reference evidence="11 12" key="1">
    <citation type="submission" date="2018-08" db="EMBL/GenBank/DDBJ databases">
        <title>A genome reference for cultivated species of the human gut microbiota.</title>
        <authorList>
            <person name="Zou Y."/>
            <person name="Xue W."/>
            <person name="Luo G."/>
        </authorList>
    </citation>
    <scope>NUCLEOTIDE SEQUENCE [LARGE SCALE GENOMIC DNA]</scope>
    <source>
        <strain evidence="11 12">AM32-8LB</strain>
    </source>
</reference>
<dbReference type="InterPro" id="IPR033480">
    <property type="entry name" value="sCache_2"/>
</dbReference>
<evidence type="ECO:0000256" key="8">
    <source>
        <dbReference type="PROSITE-ProRule" id="PRU00284"/>
    </source>
</evidence>
<dbReference type="InterPro" id="IPR004090">
    <property type="entry name" value="Chemotax_Me-accpt_rcpt"/>
</dbReference>
<dbReference type="GO" id="GO:0007165">
    <property type="term" value="P:signal transduction"/>
    <property type="evidence" value="ECO:0007669"/>
    <property type="project" value="UniProtKB-KW"/>
</dbReference>
<evidence type="ECO:0000256" key="7">
    <source>
        <dbReference type="ARBA" id="ARBA00029447"/>
    </source>
</evidence>
<sequence>MGMNNIKVRTKLVIVMVIALIALALCAVISNTSLSGLGNNALDIIENDMRSSYDEQIKAQVDNVISLCQSIYNRYEKGEYTLDEAEKLAADQIRDLRYGNNGYFWVDTYDGTNVVLLGNDTEGTNRMDAVDTNGFAYMQAIINAGKQEDGGFTDYVFPREGETESSPKRAYSKAFEPFGWVLGTGNYTDDIDDDVLDVKNEFSSYESNSRMAIIGIAVVMEVILISVLTLITASIVKPLKKSLTHIDEIAQGDFSKEFEQDLLKRKDDFGQLADSLEKMRSEMKELIGEVKSEALEITGMVQEIDTSIRALDDQIENVSATTEELAAGMEETAASSEEINAMSHEIESAAKSIAERSQDGANEADEIRERAVKIKKDTDENDRRTRSIHEEINESLTKALEDIKVVDQINVLAKSIMDITGQTNLLALNASIEAARAGEAGKGFAVVADEIRVLAEQSKAAVAHIQEVTGNVTAAVENLANDAERLLEFVGNDVVESLGGFAEMANSYNSDAANVDSLVTDFSASSEQLLASINGVMDAISDVSKTATEGATGTTDIAEKVGNVVQEAEAIKQKAETTYHSAEKLQKNVERFIV</sequence>
<proteinExistence type="inferred from homology"/>
<keyword evidence="3" id="KW-0812">Transmembrane</keyword>
<dbReference type="SMART" id="SM00283">
    <property type="entry name" value="MA"/>
    <property type="match status" value="1"/>
</dbReference>
<gene>
    <name evidence="11" type="ORF">DW813_01880</name>
</gene>
<keyword evidence="2" id="KW-1003">Cell membrane</keyword>
<dbReference type="SMART" id="SM00304">
    <property type="entry name" value="HAMP"/>
    <property type="match status" value="1"/>
</dbReference>
<comment type="similarity">
    <text evidence="7">Belongs to the methyl-accepting chemotaxis (MCP) protein family.</text>
</comment>
<dbReference type="SUPFAM" id="SSF58104">
    <property type="entry name" value="Methyl-accepting chemotaxis protein (MCP) signaling domain"/>
    <property type="match status" value="1"/>
</dbReference>
<dbReference type="Proteomes" id="UP000266391">
    <property type="component" value="Unassembled WGS sequence"/>
</dbReference>
<dbReference type="EMBL" id="QSIQ01000001">
    <property type="protein sequence ID" value="RHD06638.1"/>
    <property type="molecule type" value="Genomic_DNA"/>
</dbReference>
<keyword evidence="5" id="KW-0472">Membrane</keyword>
<feature type="domain" description="Methyl-accepting transducer" evidence="9">
    <location>
        <begin position="300"/>
        <end position="544"/>
    </location>
</feature>
<evidence type="ECO:0000313" key="12">
    <source>
        <dbReference type="Proteomes" id="UP000266391"/>
    </source>
</evidence>
<dbReference type="PRINTS" id="PR00260">
    <property type="entry name" value="CHEMTRNSDUCR"/>
</dbReference>
<dbReference type="PROSITE" id="PS50885">
    <property type="entry name" value="HAMP"/>
    <property type="match status" value="1"/>
</dbReference>
<dbReference type="InterPro" id="IPR004089">
    <property type="entry name" value="MCPsignal_dom"/>
</dbReference>
<evidence type="ECO:0000256" key="6">
    <source>
        <dbReference type="ARBA" id="ARBA00023224"/>
    </source>
</evidence>
<evidence type="ECO:0000259" key="9">
    <source>
        <dbReference type="PROSITE" id="PS50111"/>
    </source>
</evidence>
<accession>A0A396AN19</accession>
<dbReference type="GO" id="GO:0004888">
    <property type="term" value="F:transmembrane signaling receptor activity"/>
    <property type="evidence" value="ECO:0007669"/>
    <property type="project" value="InterPro"/>
</dbReference>
<dbReference type="InterPro" id="IPR003660">
    <property type="entry name" value="HAMP_dom"/>
</dbReference>
<dbReference type="PANTHER" id="PTHR32089:SF112">
    <property type="entry name" value="LYSOZYME-LIKE PROTEIN-RELATED"/>
    <property type="match status" value="1"/>
</dbReference>
<evidence type="ECO:0000256" key="5">
    <source>
        <dbReference type="ARBA" id="ARBA00023136"/>
    </source>
</evidence>
<dbReference type="CDD" id="cd06225">
    <property type="entry name" value="HAMP"/>
    <property type="match status" value="1"/>
</dbReference>
<evidence type="ECO:0000313" key="11">
    <source>
        <dbReference type="EMBL" id="RHD06638.1"/>
    </source>
</evidence>
<dbReference type="Gene3D" id="3.30.450.20">
    <property type="entry name" value="PAS domain"/>
    <property type="match status" value="1"/>
</dbReference>
<evidence type="ECO:0000256" key="3">
    <source>
        <dbReference type="ARBA" id="ARBA00022692"/>
    </source>
</evidence>
<keyword evidence="6 8" id="KW-0807">Transducer</keyword>
<dbReference type="GO" id="GO:0005886">
    <property type="term" value="C:plasma membrane"/>
    <property type="evidence" value="ECO:0007669"/>
    <property type="project" value="UniProtKB-SubCell"/>
</dbReference>
<protein>
    <submittedName>
        <fullName evidence="11">Methyl-accepting chemotaxis protein</fullName>
    </submittedName>
</protein>
<dbReference type="PANTHER" id="PTHR32089">
    <property type="entry name" value="METHYL-ACCEPTING CHEMOTAXIS PROTEIN MCPB"/>
    <property type="match status" value="1"/>
</dbReference>
<dbReference type="AlphaFoldDB" id="A0A396AN19"/>
<comment type="caution">
    <text evidence="11">The sequence shown here is derived from an EMBL/GenBank/DDBJ whole genome shotgun (WGS) entry which is preliminary data.</text>
</comment>
<organism evidence="11 12">
    <name type="scientific">Roseburia inulinivorans</name>
    <dbReference type="NCBI Taxonomy" id="360807"/>
    <lineage>
        <taxon>Bacteria</taxon>
        <taxon>Bacillati</taxon>
        <taxon>Bacillota</taxon>
        <taxon>Clostridia</taxon>
        <taxon>Lachnospirales</taxon>
        <taxon>Lachnospiraceae</taxon>
        <taxon>Roseburia</taxon>
    </lineage>
</organism>
<evidence type="ECO:0000256" key="2">
    <source>
        <dbReference type="ARBA" id="ARBA00022475"/>
    </source>
</evidence>
<dbReference type="Pfam" id="PF00672">
    <property type="entry name" value="HAMP"/>
    <property type="match status" value="1"/>
</dbReference>
<dbReference type="Pfam" id="PF00015">
    <property type="entry name" value="MCPsignal"/>
    <property type="match status" value="1"/>
</dbReference>